<evidence type="ECO:0000313" key="4">
    <source>
        <dbReference type="EMBL" id="MEX1661044.1"/>
    </source>
</evidence>
<gene>
    <name evidence="4" type="ORF">AB4874_05180</name>
</gene>
<dbReference type="PANTHER" id="PTHR43489:SF6">
    <property type="entry name" value="HYDROXYPYRUVATE ISOMERASE-RELATED"/>
    <property type="match status" value="1"/>
</dbReference>
<evidence type="ECO:0000256" key="1">
    <source>
        <dbReference type="ARBA" id="ARBA00023235"/>
    </source>
</evidence>
<dbReference type="Proteomes" id="UP001557465">
    <property type="component" value="Unassembled WGS sequence"/>
</dbReference>
<dbReference type="Gene3D" id="3.20.20.150">
    <property type="entry name" value="Divalent-metal-dependent TIM barrel enzymes"/>
    <property type="match status" value="1"/>
</dbReference>
<dbReference type="GO" id="GO:0016853">
    <property type="term" value="F:isomerase activity"/>
    <property type="evidence" value="ECO:0007669"/>
    <property type="project" value="UniProtKB-KW"/>
</dbReference>
<protein>
    <submittedName>
        <fullName evidence="4">Hydroxypyruvate isomerase family protein</fullName>
    </submittedName>
</protein>
<dbReference type="InterPro" id="IPR050417">
    <property type="entry name" value="Sugar_Epim/Isomerase"/>
</dbReference>
<sequence>MPKFAANLTFLFTELPFMERFAAAKEAGFDAVEVLFPYEFSAQEMRHELVRHDLTFVLMNVPPPNWTGGDRGFAAVPGCEDRFRRDFDRAMRFADVLGPRHIHIMAGKARGLVARKTYIDNLTWAAARAPKRSLTIEPINPIDMPGYFLNDFDQAAEILDTVGAPNLNLQFDAYHAHVLTEDVAATWDKHKDRAVHVQFANAPGRGDPRSGEIDLSAFFNQLDLGGYAGFASAEYRPVGETRDGLGWLPT</sequence>
<dbReference type="InterPro" id="IPR036237">
    <property type="entry name" value="Xyl_isomerase-like_sf"/>
</dbReference>
<evidence type="ECO:0000259" key="3">
    <source>
        <dbReference type="Pfam" id="PF01261"/>
    </source>
</evidence>
<name>A0ABV3TJP3_9RHOB</name>
<dbReference type="InterPro" id="IPR026040">
    <property type="entry name" value="HyI-like"/>
</dbReference>
<keyword evidence="5" id="KW-1185">Reference proteome</keyword>
<dbReference type="PIRSF" id="PIRSF006241">
    <property type="entry name" value="HyI"/>
    <property type="match status" value="1"/>
</dbReference>
<evidence type="ECO:0000313" key="5">
    <source>
        <dbReference type="Proteomes" id="UP001557465"/>
    </source>
</evidence>
<organism evidence="4 5">
    <name type="scientific">Thioclava arctica</name>
    <dbReference type="NCBI Taxonomy" id="3238301"/>
    <lineage>
        <taxon>Bacteria</taxon>
        <taxon>Pseudomonadati</taxon>
        <taxon>Pseudomonadota</taxon>
        <taxon>Alphaproteobacteria</taxon>
        <taxon>Rhodobacterales</taxon>
        <taxon>Paracoccaceae</taxon>
        <taxon>Thioclava</taxon>
    </lineage>
</organism>
<dbReference type="InterPro" id="IPR013022">
    <property type="entry name" value="Xyl_isomerase-like_TIM-brl"/>
</dbReference>
<accession>A0ABV3TJP3</accession>
<evidence type="ECO:0000256" key="2">
    <source>
        <dbReference type="PIRNR" id="PIRNR006241"/>
    </source>
</evidence>
<comment type="caution">
    <text evidence="4">The sequence shown here is derived from an EMBL/GenBank/DDBJ whole genome shotgun (WGS) entry which is preliminary data.</text>
</comment>
<dbReference type="EMBL" id="JBFRYC010000002">
    <property type="protein sequence ID" value="MEX1661044.1"/>
    <property type="molecule type" value="Genomic_DNA"/>
</dbReference>
<comment type="similarity">
    <text evidence="2">Belongs to the hyi family.</text>
</comment>
<dbReference type="PANTHER" id="PTHR43489">
    <property type="entry name" value="ISOMERASE"/>
    <property type="match status" value="1"/>
</dbReference>
<feature type="domain" description="Xylose isomerase-like TIM barrel" evidence="3">
    <location>
        <begin position="21"/>
        <end position="248"/>
    </location>
</feature>
<dbReference type="SUPFAM" id="SSF51658">
    <property type="entry name" value="Xylose isomerase-like"/>
    <property type="match status" value="1"/>
</dbReference>
<reference evidence="4 5" key="1">
    <citation type="journal article" date="2011" name="Int. J. Syst. Evol. Microbiol.">
        <title>Zhongshania antarctica gen. nov., sp. nov. and Zhongshania guokunii sp. nov., gammaproteobacteria respectively isolated from coastal attached (fast) ice and surface seawater of the Antarctic.</title>
        <authorList>
            <person name="Li H.J."/>
            <person name="Zhang X.Y."/>
            <person name="Chen C.X."/>
            <person name="Zhang Y.J."/>
            <person name="Gao Z.M."/>
            <person name="Yu Y."/>
            <person name="Chen X.L."/>
            <person name="Chen B."/>
            <person name="Zhang Y.Z."/>
        </authorList>
    </citation>
    <scope>NUCLEOTIDE SEQUENCE [LARGE SCALE GENOMIC DNA]</scope>
    <source>
        <strain evidence="4 5">15-R06ZXC-3</strain>
    </source>
</reference>
<proteinExistence type="inferred from homology"/>
<dbReference type="Pfam" id="PF01261">
    <property type="entry name" value="AP_endonuc_2"/>
    <property type="match status" value="1"/>
</dbReference>
<dbReference type="RefSeq" id="WP_368391186.1">
    <property type="nucleotide sequence ID" value="NZ_JBFRYC010000002.1"/>
</dbReference>
<keyword evidence="1 2" id="KW-0413">Isomerase</keyword>